<feature type="compositionally biased region" description="Basic and acidic residues" evidence="1">
    <location>
        <begin position="101"/>
        <end position="115"/>
    </location>
</feature>
<dbReference type="EMBL" id="NHPD01000005">
    <property type="protein sequence ID" value="OYR75946.1"/>
    <property type="molecule type" value="Genomic_DNA"/>
</dbReference>
<feature type="region of interest" description="Disordered" evidence="1">
    <location>
        <begin position="1"/>
        <end position="23"/>
    </location>
</feature>
<protein>
    <submittedName>
        <fullName evidence="2">Uncharacterized protein</fullName>
    </submittedName>
</protein>
<evidence type="ECO:0000313" key="7">
    <source>
        <dbReference type="Proteomes" id="UP000216925"/>
    </source>
</evidence>
<dbReference type="Proteomes" id="UP000216925">
    <property type="component" value="Unassembled WGS sequence"/>
</dbReference>
<dbReference type="RefSeq" id="WP_094494283.1">
    <property type="nucleotide sequence ID" value="NZ_JAQLTW010000005.1"/>
</dbReference>
<dbReference type="Proteomes" id="UP000215731">
    <property type="component" value="Unassembled WGS sequence"/>
</dbReference>
<feature type="region of interest" description="Disordered" evidence="1">
    <location>
        <begin position="101"/>
        <end position="145"/>
    </location>
</feature>
<sequence length="145" mass="16178">MATDGDQTNANEAEQSDNDQLSFQEEIEIKRQMDAIEREAESLSGFQKFVRIKSNRDPDATEEFHGQMVTFIGQQLEETDELGITEISAALWNELLRIEQKAQKSSEEQPSEKTQVDSQGSSEPAPDAIESTSASTEPTHDPAFQ</sequence>
<evidence type="ECO:0000313" key="4">
    <source>
        <dbReference type="EMBL" id="OYR75946.1"/>
    </source>
</evidence>
<gene>
    <name evidence="4" type="ORF">DJ76_00865</name>
    <name evidence="3" type="ORF">DJ79_10000</name>
    <name evidence="2" type="ORF">DJ80_08805</name>
</gene>
<reference evidence="2" key="2">
    <citation type="submission" date="2017-05" db="EMBL/GenBank/DDBJ databases">
        <authorList>
            <person name="Song R."/>
            <person name="Chenine A.L."/>
            <person name="Ruprecht R.M."/>
        </authorList>
    </citation>
    <scope>NUCLEOTIDE SEQUENCE</scope>
    <source>
        <strain evidence="4">Ec15</strain>
        <strain evidence="3">Ga2p</strain>
        <strain evidence="2">Ga36</strain>
    </source>
</reference>
<evidence type="ECO:0000313" key="6">
    <source>
        <dbReference type="Proteomes" id="UP000215731"/>
    </source>
</evidence>
<dbReference type="AlphaFoldDB" id="A0A256J2N3"/>
<dbReference type="EMBL" id="NHPA01000046">
    <property type="protein sequence ID" value="OYR67101.1"/>
    <property type="molecule type" value="Genomic_DNA"/>
</dbReference>
<proteinExistence type="predicted"/>
<name>A0A256J2N3_HALEZ</name>
<evidence type="ECO:0000313" key="3">
    <source>
        <dbReference type="EMBL" id="OYR67101.1"/>
    </source>
</evidence>
<comment type="caution">
    <text evidence="2">The sequence shown here is derived from an EMBL/GenBank/DDBJ whole genome shotgun (WGS) entry which is preliminary data.</text>
</comment>
<organism evidence="2 6">
    <name type="scientific">Halorubrum ezzemoulense</name>
    <name type="common">Halorubrum chaoviator</name>
    <dbReference type="NCBI Taxonomy" id="337243"/>
    <lineage>
        <taxon>Archaea</taxon>
        <taxon>Methanobacteriati</taxon>
        <taxon>Methanobacteriota</taxon>
        <taxon>Stenosarchaea group</taxon>
        <taxon>Halobacteria</taxon>
        <taxon>Halobacteriales</taxon>
        <taxon>Haloferacaceae</taxon>
        <taxon>Halorubrum</taxon>
    </lineage>
</organism>
<evidence type="ECO:0000256" key="1">
    <source>
        <dbReference type="SAM" id="MobiDB-lite"/>
    </source>
</evidence>
<evidence type="ECO:0000313" key="5">
    <source>
        <dbReference type="Proteomes" id="UP000215607"/>
    </source>
</evidence>
<reference evidence="5 6" key="1">
    <citation type="journal article" date="2014" name="Front. Microbiol.">
        <title>Population and genomic analysis of the genus Halorubrum.</title>
        <authorList>
            <person name="Fullmer M.S."/>
            <person name="Soucy S.M."/>
            <person name="Swithers K.S."/>
            <person name="Makkay A.M."/>
            <person name="Wheeler R."/>
            <person name="Ventosa A."/>
            <person name="Gogarten J.P."/>
            <person name="Papke R.T."/>
        </authorList>
    </citation>
    <scope>NUCLEOTIDE SEQUENCE [LARGE SCALE GENOMIC DNA]</scope>
    <source>
        <strain evidence="4 7">Ec15</strain>
        <strain evidence="3 5">Ga2p</strain>
        <strain evidence="2 6">Ga36</strain>
    </source>
</reference>
<dbReference type="EMBL" id="NHOZ01000079">
    <property type="protein sequence ID" value="OYR63035.1"/>
    <property type="molecule type" value="Genomic_DNA"/>
</dbReference>
<evidence type="ECO:0000313" key="2">
    <source>
        <dbReference type="EMBL" id="OYR63035.1"/>
    </source>
</evidence>
<accession>A0A256J2N3</accession>
<dbReference type="Proteomes" id="UP000215607">
    <property type="component" value="Unassembled WGS sequence"/>
</dbReference>